<sequence>MPPTSRPRALLVPAAALLALCALPGAASTASAAPGAPALAPAPTTSRVALGAVPVTVPSDLAWAPFDRPRSVDVPAGWTASVWARPTKPRLEAWTPDGRLLVSRPADGVVTRLTPGPGDRATSTPLLTGLRKPHGLAFDGSSLYVAQSNQIERYAYADGSVGGPTTVLTGLPDTESPDLKGAYAHALKSVAVGPDHTLYVSVGSTENASASDRTLDPERASVLQVDPADGDYTTYAHGVRNGTGLAVAPDGAVWTAVNNRDNLPYAYHRDYDGDGSDDYGKVLPAYVNDHPVEPLARITPGRDLGWPYCNPDPDEVRGVKGAALRYTDRAFVRDVQLNAGSKKLDCTTLPPVEQSLPAHSAPLGLAFTRTPLPGLGDGALVGVHGSWNRTPPRAPEVAFFAYADGDLGGQQTIMSGFQDAAGDRWGRPVAAVQGPDGALYVSDDLANAVYRLAPPA</sequence>
<dbReference type="EMBL" id="BAAAYR010000001">
    <property type="protein sequence ID" value="GAA3557907.1"/>
    <property type="molecule type" value="Genomic_DNA"/>
</dbReference>
<keyword evidence="1" id="KW-0732">Signal</keyword>
<accession>A0ABP6WYR9</accession>
<dbReference type="PANTHER" id="PTHR19328">
    <property type="entry name" value="HEDGEHOG-INTERACTING PROTEIN"/>
    <property type="match status" value="1"/>
</dbReference>
<name>A0ABP6WYR9_9ACTN</name>
<evidence type="ECO:0000313" key="4">
    <source>
        <dbReference type="Proteomes" id="UP001500767"/>
    </source>
</evidence>
<feature type="chain" id="PRO_5046534823" evidence="1">
    <location>
        <begin position="33"/>
        <end position="456"/>
    </location>
</feature>
<keyword evidence="4" id="KW-1185">Reference proteome</keyword>
<dbReference type="PANTHER" id="PTHR19328:SF53">
    <property type="entry name" value="MEMBRANE PROTEIN"/>
    <property type="match status" value="1"/>
</dbReference>
<dbReference type="Gene3D" id="2.120.10.30">
    <property type="entry name" value="TolB, C-terminal domain"/>
    <property type="match status" value="1"/>
</dbReference>
<dbReference type="InterPro" id="IPR011042">
    <property type="entry name" value="6-blade_b-propeller_TolB-like"/>
</dbReference>
<evidence type="ECO:0000256" key="1">
    <source>
        <dbReference type="SAM" id="SignalP"/>
    </source>
</evidence>
<organism evidence="3 4">
    <name type="scientific">Microlunatus spumicola</name>
    <dbReference type="NCBI Taxonomy" id="81499"/>
    <lineage>
        <taxon>Bacteria</taxon>
        <taxon>Bacillati</taxon>
        <taxon>Actinomycetota</taxon>
        <taxon>Actinomycetes</taxon>
        <taxon>Propionibacteriales</taxon>
        <taxon>Propionibacteriaceae</taxon>
        <taxon>Microlunatus</taxon>
    </lineage>
</organism>
<dbReference type="InterPro" id="IPR011041">
    <property type="entry name" value="Quinoprot_gluc/sorb_DH_b-prop"/>
</dbReference>
<comment type="caution">
    <text evidence="3">The sequence shown here is derived from an EMBL/GenBank/DDBJ whole genome shotgun (WGS) entry which is preliminary data.</text>
</comment>
<evidence type="ECO:0000313" key="3">
    <source>
        <dbReference type="EMBL" id="GAA3557907.1"/>
    </source>
</evidence>
<feature type="domain" description="Pyrroloquinoline quinone-dependent pyranose dehydrogenase beta-propeller" evidence="2">
    <location>
        <begin position="73"/>
        <end position="450"/>
    </location>
</feature>
<dbReference type="SUPFAM" id="SSF50952">
    <property type="entry name" value="Soluble quinoprotein glucose dehydrogenase"/>
    <property type="match status" value="1"/>
</dbReference>
<dbReference type="Pfam" id="PF22807">
    <property type="entry name" value="TrAA12"/>
    <property type="match status" value="1"/>
</dbReference>
<dbReference type="RefSeq" id="WP_204911839.1">
    <property type="nucleotide sequence ID" value="NZ_BAAAYR010000001.1"/>
</dbReference>
<dbReference type="Proteomes" id="UP001500767">
    <property type="component" value="Unassembled WGS sequence"/>
</dbReference>
<proteinExistence type="predicted"/>
<dbReference type="InterPro" id="IPR054539">
    <property type="entry name" value="Beta-prop_PDH"/>
</dbReference>
<gene>
    <name evidence="3" type="ORF">GCM10022197_11470</name>
</gene>
<protein>
    <submittedName>
        <fullName evidence="3">Gluconolaconase</fullName>
    </submittedName>
</protein>
<feature type="signal peptide" evidence="1">
    <location>
        <begin position="1"/>
        <end position="32"/>
    </location>
</feature>
<evidence type="ECO:0000259" key="2">
    <source>
        <dbReference type="Pfam" id="PF22807"/>
    </source>
</evidence>
<reference evidence="4" key="1">
    <citation type="journal article" date="2019" name="Int. J. Syst. Evol. Microbiol.">
        <title>The Global Catalogue of Microorganisms (GCM) 10K type strain sequencing project: providing services to taxonomists for standard genome sequencing and annotation.</title>
        <authorList>
            <consortium name="The Broad Institute Genomics Platform"/>
            <consortium name="The Broad Institute Genome Sequencing Center for Infectious Disease"/>
            <person name="Wu L."/>
            <person name="Ma J."/>
        </authorList>
    </citation>
    <scope>NUCLEOTIDE SEQUENCE [LARGE SCALE GENOMIC DNA]</scope>
    <source>
        <strain evidence="4">JCM 16540</strain>
    </source>
</reference>